<dbReference type="PROSITE" id="PS50012">
    <property type="entry name" value="RCC1_3"/>
    <property type="match status" value="7"/>
</dbReference>
<dbReference type="Proteomes" id="UP000251891">
    <property type="component" value="Unassembled WGS sequence"/>
</dbReference>
<protein>
    <recommendedName>
        <fullName evidence="3">RCC1-like domain-containing protein</fullName>
    </recommendedName>
</protein>
<organism evidence="4 5">
    <name type="scientific">Actinomadura craniellae</name>
    <dbReference type="NCBI Taxonomy" id="2231787"/>
    <lineage>
        <taxon>Bacteria</taxon>
        <taxon>Bacillati</taxon>
        <taxon>Actinomycetota</taxon>
        <taxon>Actinomycetes</taxon>
        <taxon>Streptosporangiales</taxon>
        <taxon>Thermomonosporaceae</taxon>
        <taxon>Actinomadura</taxon>
    </lineage>
</organism>
<dbReference type="PRINTS" id="PR00633">
    <property type="entry name" value="RCCNDNSATION"/>
</dbReference>
<keyword evidence="5" id="KW-1185">Reference proteome</keyword>
<dbReference type="SUPFAM" id="SSF50985">
    <property type="entry name" value="RCC1/BLIP-II"/>
    <property type="match status" value="1"/>
</dbReference>
<evidence type="ECO:0000259" key="3">
    <source>
        <dbReference type="Pfam" id="PF25390"/>
    </source>
</evidence>
<feature type="domain" description="RCC1-like" evidence="3">
    <location>
        <begin position="89"/>
        <end position="433"/>
    </location>
</feature>
<keyword evidence="1" id="KW-0677">Repeat</keyword>
<proteinExistence type="predicted"/>
<evidence type="ECO:0000313" key="5">
    <source>
        <dbReference type="Proteomes" id="UP000251891"/>
    </source>
</evidence>
<dbReference type="InterPro" id="IPR000408">
    <property type="entry name" value="Reg_chr_condens"/>
</dbReference>
<evidence type="ECO:0000256" key="1">
    <source>
        <dbReference type="ARBA" id="ARBA00022737"/>
    </source>
</evidence>
<dbReference type="Pfam" id="PF25390">
    <property type="entry name" value="WD40_RLD"/>
    <property type="match status" value="1"/>
</dbReference>
<dbReference type="EMBL" id="QLYX01000014">
    <property type="protein sequence ID" value="RAY12197.1"/>
    <property type="molecule type" value="Genomic_DNA"/>
</dbReference>
<reference evidence="4 5" key="1">
    <citation type="submission" date="2018-06" db="EMBL/GenBank/DDBJ databases">
        <title>Actinomadura craniellae sp. nov. isolated from marine sponge Craniella sp.</title>
        <authorList>
            <person name="Li L."/>
            <person name="Xu Q.H."/>
            <person name="Lin H.W."/>
            <person name="Lu Y.H."/>
        </authorList>
    </citation>
    <scope>NUCLEOTIDE SEQUENCE [LARGE SCALE GENOMIC DNA]</scope>
    <source>
        <strain evidence="4 5">LHW63021</strain>
    </source>
</reference>
<dbReference type="PROSITE" id="PS00626">
    <property type="entry name" value="RCC1_2"/>
    <property type="match status" value="3"/>
</dbReference>
<comment type="caution">
    <text evidence="4">The sequence shown here is derived from an EMBL/GenBank/DDBJ whole genome shotgun (WGS) entry which is preliminary data.</text>
</comment>
<dbReference type="PANTHER" id="PTHR45622">
    <property type="entry name" value="UBIQUITIN-PROTEIN LIGASE E3A-RELATED"/>
    <property type="match status" value="1"/>
</dbReference>
<evidence type="ECO:0000256" key="2">
    <source>
        <dbReference type="SAM" id="MobiDB-lite"/>
    </source>
</evidence>
<accession>A0A365GZE9</accession>
<dbReference type="PANTHER" id="PTHR45622:SF70">
    <property type="entry name" value="SECRETION-REGULATING GUANINE NUCLEOTIDE EXCHANGE FACTOR"/>
    <property type="match status" value="1"/>
</dbReference>
<dbReference type="InterPro" id="IPR051709">
    <property type="entry name" value="Ub-ligase/GTPase-reg"/>
</dbReference>
<gene>
    <name evidence="4" type="ORF">DPM19_26095</name>
</gene>
<dbReference type="Gene3D" id="2.130.10.30">
    <property type="entry name" value="Regulator of chromosome condensation 1/beta-lactamase-inhibitor protein II"/>
    <property type="match status" value="2"/>
</dbReference>
<dbReference type="InterPro" id="IPR009091">
    <property type="entry name" value="RCC1/BLIP-II"/>
</dbReference>
<evidence type="ECO:0000313" key="4">
    <source>
        <dbReference type="EMBL" id="RAY12197.1"/>
    </source>
</evidence>
<name>A0A365GZE9_9ACTN</name>
<feature type="compositionally biased region" description="Pro residues" evidence="2">
    <location>
        <begin position="25"/>
        <end position="37"/>
    </location>
</feature>
<sequence>MSLVRASWQMGAGRSSPCRAVCGEPPSPPTPGRPARPFPRRGEGDRMSRSRSRAPGRLRAALLAVATAMTVPAVTAGPVTADPVLTHAVAWGGGFDGELGDGGQSNRTAPVAVLGEYLHFGEVSGGSDHSLAIAADGTVWAWGDNSHHQLGRTGGGSPIPLPVTGPTGAVDVGGGWEFSTAVGADGRVWTWGKNESAELGRGGVGGPQAAPQRVPGLANVVDVEAGSRFVLALRGDGTVWGWGASPVGQLGLGYAVPWVGSPVQVPGLHAIVDIAAGNGHGLAVRADGTVFAWGYGQWGQLGDGMSGNRLSPTPVPGLGGVRSVAAGAFHSLALRPDGTVWSWGNNDGGQLGNDTFTSPIRTPVHMVASGVAEIAAGDFSSHLRLADGTVRSCGYNYDGQLGDGTTTRRGVPVPVHGLTRVRQIAAGSSHVLAVQEPVRPEPPLSFTVDVEPNHVTLPAGGSVTVAVTVAGSTAGRPVALSAGKGLPPGVTAAFDPPAIQPGQPAQLTLTAGPQTVPTDPRVVTVPVHGTAGTTTKSAALDLTISSPAG</sequence>
<dbReference type="InterPro" id="IPR058923">
    <property type="entry name" value="RCC1-like_dom"/>
</dbReference>
<dbReference type="AlphaFoldDB" id="A0A365GZE9"/>
<feature type="region of interest" description="Disordered" evidence="2">
    <location>
        <begin position="1"/>
        <end position="55"/>
    </location>
</feature>